<dbReference type="InterPro" id="IPR036097">
    <property type="entry name" value="HisK_dim/P_sf"/>
</dbReference>
<dbReference type="CDD" id="cd00082">
    <property type="entry name" value="HisKA"/>
    <property type="match status" value="1"/>
</dbReference>
<comment type="catalytic activity">
    <reaction evidence="1">
        <text>ATP + protein L-histidine = ADP + protein N-phospho-L-histidine.</text>
        <dbReference type="EC" id="2.7.13.3"/>
    </reaction>
</comment>
<organism evidence="13 14">
    <name type="scientific">Pontixanthobacter rizhaonensis</name>
    <dbReference type="NCBI Taxonomy" id="2730337"/>
    <lineage>
        <taxon>Bacteria</taxon>
        <taxon>Pseudomonadati</taxon>
        <taxon>Pseudomonadota</taxon>
        <taxon>Alphaproteobacteria</taxon>
        <taxon>Sphingomonadales</taxon>
        <taxon>Erythrobacteraceae</taxon>
        <taxon>Pontixanthobacter</taxon>
    </lineage>
</organism>
<dbReference type="InterPro" id="IPR050980">
    <property type="entry name" value="2C_sensor_his_kinase"/>
</dbReference>
<dbReference type="AlphaFoldDB" id="A0A848QPA0"/>
<keyword evidence="4" id="KW-1003">Cell membrane</keyword>
<evidence type="ECO:0000256" key="9">
    <source>
        <dbReference type="ARBA" id="ARBA00022840"/>
    </source>
</evidence>
<dbReference type="PRINTS" id="PR00344">
    <property type="entry name" value="BCTRLSENSOR"/>
</dbReference>
<dbReference type="Pfam" id="PF02518">
    <property type="entry name" value="HATPase_c"/>
    <property type="match status" value="1"/>
</dbReference>
<dbReference type="GO" id="GO:0000155">
    <property type="term" value="F:phosphorelay sensor kinase activity"/>
    <property type="evidence" value="ECO:0007669"/>
    <property type="project" value="InterPro"/>
</dbReference>
<sequence>MRLWPKSLLGQVLLTVALALLLAQTVSAVLLFQAGENRREQAVLNSAAFRLIAPEGPRAFREMRRGARRAGVPREVSRRLPRPLPLETATTAELLTGETRDANLESELKKILAREGIAAEEIVIVKRDAAADPFVQSNPRLQRRLARRGDDETRLLVAALRQPGAAEWQLARIPIPNGPRAAVTTIVLQTLVLYVILIGLLFLLLRRITRPLGELTKRTEEFGQNAISTAPLQQNGPEDIRRLIAAHNVMETRIAGLLSEKDVMLGAIGHDLKTPLAALRVRIESVTDEHERSKMAASIEDITQTLDDILTLARVGKAHEAPERAELSALLGSVVEEFEDRGRPVTVAETTRVVYPIYITWLRRGIRNLISNAIRYGNAAEVSLITTPEAVTIRVDDSGPGIESDRIEEMLQPFTRGETSRNRETGGAGLGLTITRAIAQQHGGELTLSNKPEGGLRAEIQLPLIWSPAVR</sequence>
<evidence type="ECO:0000259" key="12">
    <source>
        <dbReference type="PROSITE" id="PS50885"/>
    </source>
</evidence>
<evidence type="ECO:0000256" key="5">
    <source>
        <dbReference type="ARBA" id="ARBA00022553"/>
    </source>
</evidence>
<dbReference type="InterPro" id="IPR003594">
    <property type="entry name" value="HATPase_dom"/>
</dbReference>
<evidence type="ECO:0000256" key="8">
    <source>
        <dbReference type="ARBA" id="ARBA00022777"/>
    </source>
</evidence>
<accession>A0A848QPA0</accession>
<evidence type="ECO:0000256" key="6">
    <source>
        <dbReference type="ARBA" id="ARBA00022679"/>
    </source>
</evidence>
<keyword evidence="7" id="KW-0547">Nucleotide-binding</keyword>
<evidence type="ECO:0000256" key="1">
    <source>
        <dbReference type="ARBA" id="ARBA00000085"/>
    </source>
</evidence>
<feature type="transmembrane region" description="Helical" evidence="10">
    <location>
        <begin position="186"/>
        <end position="205"/>
    </location>
</feature>
<dbReference type="SUPFAM" id="SSF47384">
    <property type="entry name" value="Homodimeric domain of signal transducing histidine kinase"/>
    <property type="match status" value="1"/>
</dbReference>
<dbReference type="SMART" id="SM00388">
    <property type="entry name" value="HisKA"/>
    <property type="match status" value="1"/>
</dbReference>
<reference evidence="13 14" key="1">
    <citation type="submission" date="2020-04" db="EMBL/GenBank/DDBJ databases">
        <authorList>
            <person name="Liu A."/>
        </authorList>
    </citation>
    <scope>NUCLEOTIDE SEQUENCE [LARGE SCALE GENOMIC DNA]</scope>
    <source>
        <strain evidence="13 14">RZ02</strain>
    </source>
</reference>
<dbReference type="InterPro" id="IPR004358">
    <property type="entry name" value="Sig_transdc_His_kin-like_C"/>
</dbReference>
<dbReference type="CDD" id="cd00075">
    <property type="entry name" value="HATPase"/>
    <property type="match status" value="1"/>
</dbReference>
<evidence type="ECO:0000259" key="11">
    <source>
        <dbReference type="PROSITE" id="PS50109"/>
    </source>
</evidence>
<evidence type="ECO:0000256" key="2">
    <source>
        <dbReference type="ARBA" id="ARBA00004651"/>
    </source>
</evidence>
<keyword evidence="10" id="KW-0472">Membrane</keyword>
<dbReference type="InterPro" id="IPR036890">
    <property type="entry name" value="HATPase_C_sf"/>
</dbReference>
<dbReference type="InterPro" id="IPR003660">
    <property type="entry name" value="HAMP_dom"/>
</dbReference>
<dbReference type="PROSITE" id="PS50885">
    <property type="entry name" value="HAMP"/>
    <property type="match status" value="1"/>
</dbReference>
<dbReference type="SMART" id="SM00387">
    <property type="entry name" value="HATPase_c"/>
    <property type="match status" value="1"/>
</dbReference>
<comment type="subcellular location">
    <subcellularLocation>
        <location evidence="2">Cell membrane</location>
        <topology evidence="2">Multi-pass membrane protein</topology>
    </subcellularLocation>
</comment>
<dbReference type="InterPro" id="IPR005467">
    <property type="entry name" value="His_kinase_dom"/>
</dbReference>
<feature type="domain" description="Histidine kinase" evidence="11">
    <location>
        <begin position="267"/>
        <end position="466"/>
    </location>
</feature>
<keyword evidence="10" id="KW-1133">Transmembrane helix</keyword>
<keyword evidence="8 13" id="KW-0418">Kinase</keyword>
<dbReference type="Gene3D" id="1.10.287.130">
    <property type="match status" value="1"/>
</dbReference>
<comment type="caution">
    <text evidence="13">The sequence shown here is derived from an EMBL/GenBank/DDBJ whole genome shotgun (WGS) entry which is preliminary data.</text>
</comment>
<dbReference type="SUPFAM" id="SSF55874">
    <property type="entry name" value="ATPase domain of HSP90 chaperone/DNA topoisomerase II/histidine kinase"/>
    <property type="match status" value="1"/>
</dbReference>
<dbReference type="PANTHER" id="PTHR44936:SF10">
    <property type="entry name" value="SENSOR PROTEIN RSTB"/>
    <property type="match status" value="1"/>
</dbReference>
<dbReference type="GO" id="GO:0005524">
    <property type="term" value="F:ATP binding"/>
    <property type="evidence" value="ECO:0007669"/>
    <property type="project" value="UniProtKB-KW"/>
</dbReference>
<dbReference type="EC" id="2.7.13.3" evidence="3"/>
<keyword evidence="5" id="KW-0597">Phosphoprotein</keyword>
<name>A0A848QPA0_9SPHN</name>
<dbReference type="PROSITE" id="PS50109">
    <property type="entry name" value="HIS_KIN"/>
    <property type="match status" value="1"/>
</dbReference>
<evidence type="ECO:0000313" key="14">
    <source>
        <dbReference type="Proteomes" id="UP000561181"/>
    </source>
</evidence>
<dbReference type="PANTHER" id="PTHR44936">
    <property type="entry name" value="SENSOR PROTEIN CREC"/>
    <property type="match status" value="1"/>
</dbReference>
<dbReference type="RefSeq" id="WP_170013036.1">
    <property type="nucleotide sequence ID" value="NZ_JABCRE010000003.1"/>
</dbReference>
<dbReference type="Proteomes" id="UP000561181">
    <property type="component" value="Unassembled WGS sequence"/>
</dbReference>
<evidence type="ECO:0000256" key="4">
    <source>
        <dbReference type="ARBA" id="ARBA00022475"/>
    </source>
</evidence>
<dbReference type="GO" id="GO:0005886">
    <property type="term" value="C:plasma membrane"/>
    <property type="evidence" value="ECO:0007669"/>
    <property type="project" value="UniProtKB-SubCell"/>
</dbReference>
<gene>
    <name evidence="13" type="ORF">HKD42_10225</name>
</gene>
<dbReference type="InterPro" id="IPR003661">
    <property type="entry name" value="HisK_dim/P_dom"/>
</dbReference>
<evidence type="ECO:0000256" key="10">
    <source>
        <dbReference type="SAM" id="Phobius"/>
    </source>
</evidence>
<dbReference type="EMBL" id="JABCRE010000003">
    <property type="protein sequence ID" value="NMW32437.1"/>
    <property type="molecule type" value="Genomic_DNA"/>
</dbReference>
<keyword evidence="6" id="KW-0808">Transferase</keyword>
<evidence type="ECO:0000313" key="13">
    <source>
        <dbReference type="EMBL" id="NMW32437.1"/>
    </source>
</evidence>
<feature type="domain" description="HAMP" evidence="12">
    <location>
        <begin position="206"/>
        <end position="259"/>
    </location>
</feature>
<keyword evidence="10" id="KW-0812">Transmembrane</keyword>
<keyword evidence="9" id="KW-0067">ATP-binding</keyword>
<proteinExistence type="predicted"/>
<dbReference type="Gene3D" id="3.30.565.10">
    <property type="entry name" value="Histidine kinase-like ATPase, C-terminal domain"/>
    <property type="match status" value="1"/>
</dbReference>
<protein>
    <recommendedName>
        <fullName evidence="3">histidine kinase</fullName>
        <ecNumber evidence="3">2.7.13.3</ecNumber>
    </recommendedName>
</protein>
<keyword evidence="14" id="KW-1185">Reference proteome</keyword>
<evidence type="ECO:0000256" key="7">
    <source>
        <dbReference type="ARBA" id="ARBA00022741"/>
    </source>
</evidence>
<evidence type="ECO:0000256" key="3">
    <source>
        <dbReference type="ARBA" id="ARBA00012438"/>
    </source>
</evidence>